<dbReference type="PANTHER" id="PTHR22798">
    <property type="entry name" value="MCT-1 PROTEIN"/>
    <property type="match status" value="1"/>
</dbReference>
<dbReference type="Pfam" id="PF01472">
    <property type="entry name" value="PUA"/>
    <property type="match status" value="1"/>
</dbReference>
<gene>
    <name evidence="5" type="ORF">PMAYCL1PPCAC_02835</name>
</gene>
<dbReference type="NCBIfam" id="TIGR00451">
    <property type="entry name" value="unchar_dom_2"/>
    <property type="match status" value="1"/>
</dbReference>
<dbReference type="SUPFAM" id="SSF88697">
    <property type="entry name" value="PUA domain-like"/>
    <property type="match status" value="1"/>
</dbReference>
<name>A0AAN4Z8W3_9BILA</name>
<proteinExistence type="inferred from homology"/>
<comment type="subcellular location">
    <subcellularLocation>
        <location evidence="1">Cytoplasm</location>
    </subcellularLocation>
</comment>
<dbReference type="AlphaFoldDB" id="A0AAN4Z8W3"/>
<dbReference type="Gene3D" id="3.10.400.20">
    <property type="match status" value="1"/>
</dbReference>
<evidence type="ECO:0000259" key="4">
    <source>
        <dbReference type="SMART" id="SM00359"/>
    </source>
</evidence>
<sequence length="187" mass="21225">SEMFKKFDDKEDVTGTTQLKNSVQKGIRQKLLEQYPMMEPYLNDILPKKENFKLIKCKDHVELIVAHDNIVQFIKVRDGGYIPTLRLLHKYPDMLPWQRVDKGAIKFVLNGSGIMCPGLTHPNAELKPDLPVDTVVAVMAEGKSHALAIGLMKMSSDEIKKVNKGIGIDNLHYLNDGMWRVTEKPLN</sequence>
<dbReference type="GO" id="GO:0001731">
    <property type="term" value="P:formation of translation preinitiation complex"/>
    <property type="evidence" value="ECO:0007669"/>
    <property type="project" value="TreeGrafter"/>
</dbReference>
<dbReference type="EMBL" id="BTRK01000001">
    <property type="protein sequence ID" value="GMR32640.1"/>
    <property type="molecule type" value="Genomic_DNA"/>
</dbReference>
<dbReference type="InterPro" id="IPR002478">
    <property type="entry name" value="PUA"/>
</dbReference>
<reference evidence="6" key="1">
    <citation type="submission" date="2022-10" db="EMBL/GenBank/DDBJ databases">
        <title>Genome assembly of Pristionchus species.</title>
        <authorList>
            <person name="Yoshida K."/>
            <person name="Sommer R.J."/>
        </authorList>
    </citation>
    <scope>NUCLEOTIDE SEQUENCE [LARGE SCALE GENOMIC DNA]</scope>
    <source>
        <strain evidence="6">RS5460</strain>
    </source>
</reference>
<evidence type="ECO:0000256" key="1">
    <source>
        <dbReference type="ARBA" id="ARBA00004496"/>
    </source>
</evidence>
<evidence type="ECO:0000256" key="3">
    <source>
        <dbReference type="ARBA" id="ARBA00022490"/>
    </source>
</evidence>
<dbReference type="PANTHER" id="PTHR22798:SF0">
    <property type="entry name" value="MALIGNANT T-CELL-AMPLIFIED SEQUENCE 1"/>
    <property type="match status" value="1"/>
</dbReference>
<dbReference type="PIRSF" id="PIRSF005067">
    <property type="entry name" value="Tma_RNA-bind_prd"/>
    <property type="match status" value="1"/>
</dbReference>
<dbReference type="GO" id="GO:0003723">
    <property type="term" value="F:RNA binding"/>
    <property type="evidence" value="ECO:0007669"/>
    <property type="project" value="InterPro"/>
</dbReference>
<feature type="domain" description="PUA" evidence="4">
    <location>
        <begin position="96"/>
        <end position="175"/>
    </location>
</feature>
<dbReference type="InterPro" id="IPR041366">
    <property type="entry name" value="Pre-PUA"/>
</dbReference>
<dbReference type="CDD" id="cd21155">
    <property type="entry name" value="PUA_MCTS-1-like"/>
    <property type="match status" value="1"/>
</dbReference>
<keyword evidence="3" id="KW-0963">Cytoplasm</keyword>
<dbReference type="SMART" id="SM00359">
    <property type="entry name" value="PUA"/>
    <property type="match status" value="1"/>
</dbReference>
<dbReference type="GO" id="GO:0005737">
    <property type="term" value="C:cytoplasm"/>
    <property type="evidence" value="ECO:0007669"/>
    <property type="project" value="UniProtKB-SubCell"/>
</dbReference>
<dbReference type="CDD" id="cd11609">
    <property type="entry name" value="MCT1_N"/>
    <property type="match status" value="1"/>
</dbReference>
<dbReference type="GO" id="GO:0002188">
    <property type="term" value="P:translation reinitiation"/>
    <property type="evidence" value="ECO:0007669"/>
    <property type="project" value="UniProtKB-ARBA"/>
</dbReference>
<evidence type="ECO:0000313" key="5">
    <source>
        <dbReference type="EMBL" id="GMR32640.1"/>
    </source>
</evidence>
<accession>A0AAN4Z8W3</accession>
<dbReference type="FunFam" id="3.10.400.20:FF:000001">
    <property type="entry name" value="Malignant T-cell-amplified sequence 1"/>
    <property type="match status" value="1"/>
</dbReference>
<protein>
    <recommendedName>
        <fullName evidence="4">PUA domain-containing protein</fullName>
    </recommendedName>
</protein>
<dbReference type="PROSITE" id="PS50890">
    <property type="entry name" value="PUA"/>
    <property type="match status" value="1"/>
</dbReference>
<dbReference type="InterPro" id="IPR015947">
    <property type="entry name" value="PUA-like_sf"/>
</dbReference>
<evidence type="ECO:0000256" key="2">
    <source>
        <dbReference type="ARBA" id="ARBA00008955"/>
    </source>
</evidence>
<dbReference type="Proteomes" id="UP001328107">
    <property type="component" value="Unassembled WGS sequence"/>
</dbReference>
<comment type="similarity">
    <text evidence="2">Belongs to the MCTS1 family.</text>
</comment>
<organism evidence="5 6">
    <name type="scientific">Pristionchus mayeri</name>
    <dbReference type="NCBI Taxonomy" id="1317129"/>
    <lineage>
        <taxon>Eukaryota</taxon>
        <taxon>Metazoa</taxon>
        <taxon>Ecdysozoa</taxon>
        <taxon>Nematoda</taxon>
        <taxon>Chromadorea</taxon>
        <taxon>Rhabditida</taxon>
        <taxon>Rhabditina</taxon>
        <taxon>Diplogasteromorpha</taxon>
        <taxon>Diplogasteroidea</taxon>
        <taxon>Neodiplogasteridae</taxon>
        <taxon>Pristionchus</taxon>
    </lineage>
</organism>
<feature type="non-terminal residue" evidence="5">
    <location>
        <position position="1"/>
    </location>
</feature>
<dbReference type="InterPro" id="IPR016437">
    <property type="entry name" value="MCT-1/Tma20"/>
</dbReference>
<evidence type="ECO:0000313" key="6">
    <source>
        <dbReference type="Proteomes" id="UP001328107"/>
    </source>
</evidence>
<dbReference type="InterPro" id="IPR004521">
    <property type="entry name" value="Uncharacterised_CHP00451"/>
</dbReference>
<dbReference type="Pfam" id="PF17832">
    <property type="entry name" value="Pre-PUA"/>
    <property type="match status" value="1"/>
</dbReference>
<comment type="caution">
    <text evidence="5">The sequence shown here is derived from an EMBL/GenBank/DDBJ whole genome shotgun (WGS) entry which is preliminary data.</text>
</comment>
<keyword evidence="6" id="KW-1185">Reference proteome</keyword>